<dbReference type="Proteomes" id="UP000261600">
    <property type="component" value="Unplaced"/>
</dbReference>
<evidence type="ECO:0000256" key="1">
    <source>
        <dbReference type="ARBA" id="ARBA00001933"/>
    </source>
</evidence>
<dbReference type="PANTHER" id="PTHR42790">
    <property type="entry name" value="AMINOTRANSFERASE"/>
    <property type="match status" value="1"/>
</dbReference>
<keyword evidence="9" id="KW-1185">Reference proteome</keyword>
<dbReference type="AlphaFoldDB" id="A0A3Q3JRF6"/>
<evidence type="ECO:0000256" key="3">
    <source>
        <dbReference type="ARBA" id="ARBA00011738"/>
    </source>
</evidence>
<dbReference type="InterPro" id="IPR004839">
    <property type="entry name" value="Aminotransferase_I/II_large"/>
</dbReference>
<dbReference type="GO" id="GO:0016212">
    <property type="term" value="F:kynurenine-oxoglutarate transaminase activity"/>
    <property type="evidence" value="ECO:0007669"/>
    <property type="project" value="TreeGrafter"/>
</dbReference>
<dbReference type="FunFam" id="3.40.640.10:FF:000053">
    <property type="entry name" value="Aminotransferase, class I"/>
    <property type="match status" value="1"/>
</dbReference>
<evidence type="ECO:0000256" key="4">
    <source>
        <dbReference type="ARBA" id="ARBA00022576"/>
    </source>
</evidence>
<dbReference type="Pfam" id="PF00155">
    <property type="entry name" value="Aminotran_1_2"/>
    <property type="match status" value="1"/>
</dbReference>
<evidence type="ECO:0000313" key="9">
    <source>
        <dbReference type="Proteomes" id="UP000261600"/>
    </source>
</evidence>
<dbReference type="GO" id="GO:1901605">
    <property type="term" value="P:alpha-amino acid metabolic process"/>
    <property type="evidence" value="ECO:0007669"/>
    <property type="project" value="TreeGrafter"/>
</dbReference>
<evidence type="ECO:0000256" key="6">
    <source>
        <dbReference type="ARBA" id="ARBA00022898"/>
    </source>
</evidence>
<evidence type="ECO:0000256" key="2">
    <source>
        <dbReference type="ARBA" id="ARBA00007441"/>
    </source>
</evidence>
<organism evidence="8 9">
    <name type="scientific">Monopterus albus</name>
    <name type="common">Swamp eel</name>
    <dbReference type="NCBI Taxonomy" id="43700"/>
    <lineage>
        <taxon>Eukaryota</taxon>
        <taxon>Metazoa</taxon>
        <taxon>Chordata</taxon>
        <taxon>Craniata</taxon>
        <taxon>Vertebrata</taxon>
        <taxon>Euteleostomi</taxon>
        <taxon>Actinopterygii</taxon>
        <taxon>Neopterygii</taxon>
        <taxon>Teleostei</taxon>
        <taxon>Neoteleostei</taxon>
        <taxon>Acanthomorphata</taxon>
        <taxon>Anabantaria</taxon>
        <taxon>Synbranchiformes</taxon>
        <taxon>Synbranchidae</taxon>
        <taxon>Monopterus</taxon>
    </lineage>
</organism>
<dbReference type="GO" id="GO:0030170">
    <property type="term" value="F:pyridoxal phosphate binding"/>
    <property type="evidence" value="ECO:0007669"/>
    <property type="project" value="InterPro"/>
</dbReference>
<sequence length="407" mass="44597">MNYARFMTAVSAARKPSAIRILTELQQRSPPSLISLAGGAPNPDTFPFESASIKIKDGETVTFDAALMKRALQYSASSGIPELLTWMKNLQKTLHNPPTAGYSPENGQMDMCVTTGSQEGICKLFEMLVNPGDNVLLDTPTYSGTLAALQPLGCNIISVPSDQHGIIPASLKEILSRWDPSEVHKPGSTAPRILYTIPNGGNPTGASMTAQRKKEVYELARQYDMLIIEDDPYYFLQFDKPWAPTFLSMDVDGRIVRTDSFSKVLSSGLRIGFLTGPKPLVDQVVLHIQASTLHTSTFTQVNKTLILHHCILYLSLSLQTSVQHTAGWFTYSLSEHTVSTMKHIFEQSNHRLVESGSLCSRPLSNLHEHKLKLASESGCVVTLQLNQTGHCGVSCLGGTAEEGRKIH</sequence>
<comment type="similarity">
    <text evidence="2">Belongs to the class-I pyridoxal-phosphate-dependent aminotransferase family.</text>
</comment>
<dbReference type="InterPro" id="IPR015424">
    <property type="entry name" value="PyrdxlP-dep_Trfase"/>
</dbReference>
<protein>
    <recommendedName>
        <fullName evidence="7">Aminotransferase class I/classII large domain-containing protein</fullName>
    </recommendedName>
</protein>
<keyword evidence="6" id="KW-0663">Pyridoxal phosphate</keyword>
<dbReference type="CDD" id="cd00609">
    <property type="entry name" value="AAT_like"/>
    <property type="match status" value="1"/>
</dbReference>
<reference evidence="8" key="1">
    <citation type="submission" date="2025-08" db="UniProtKB">
        <authorList>
            <consortium name="Ensembl"/>
        </authorList>
    </citation>
    <scope>IDENTIFICATION</scope>
</reference>
<dbReference type="Gene3D" id="3.40.640.10">
    <property type="entry name" value="Type I PLP-dependent aspartate aminotransferase-like (Major domain)"/>
    <property type="match status" value="1"/>
</dbReference>
<proteinExistence type="inferred from homology"/>
<dbReference type="InterPro" id="IPR050859">
    <property type="entry name" value="Class-I_PLP-dep_aminotransf"/>
</dbReference>
<feature type="domain" description="Aminotransferase class I/classII large" evidence="7">
    <location>
        <begin position="47"/>
        <end position="300"/>
    </location>
</feature>
<name>A0A3Q3JRF6_MONAL</name>
<dbReference type="InterPro" id="IPR015421">
    <property type="entry name" value="PyrdxlP-dep_Trfase_major"/>
</dbReference>
<evidence type="ECO:0000259" key="7">
    <source>
        <dbReference type="Pfam" id="PF00155"/>
    </source>
</evidence>
<dbReference type="SUPFAM" id="SSF53383">
    <property type="entry name" value="PLP-dependent transferases"/>
    <property type="match status" value="1"/>
</dbReference>
<dbReference type="STRING" id="43700.ENSMALP00000022499"/>
<keyword evidence="4" id="KW-0032">Aminotransferase</keyword>
<evidence type="ECO:0000313" key="8">
    <source>
        <dbReference type="Ensembl" id="ENSMALP00000022499.1"/>
    </source>
</evidence>
<evidence type="ECO:0000256" key="5">
    <source>
        <dbReference type="ARBA" id="ARBA00022679"/>
    </source>
</evidence>
<comment type="cofactor">
    <cofactor evidence="1">
        <name>pyridoxal 5'-phosphate</name>
        <dbReference type="ChEBI" id="CHEBI:597326"/>
    </cofactor>
</comment>
<dbReference type="PANTHER" id="PTHR42790:SF19">
    <property type="entry name" value="KYNURENINE_ALPHA-AMINOADIPATE AMINOTRANSFERASE, MITOCHONDRIAL"/>
    <property type="match status" value="1"/>
</dbReference>
<reference evidence="8" key="2">
    <citation type="submission" date="2025-09" db="UniProtKB">
        <authorList>
            <consortium name="Ensembl"/>
        </authorList>
    </citation>
    <scope>IDENTIFICATION</scope>
</reference>
<comment type="subunit">
    <text evidence="3">Homodimer.</text>
</comment>
<accession>A0A3Q3JRF6</accession>
<dbReference type="Ensembl" id="ENSMALT00000022929.1">
    <property type="protein sequence ID" value="ENSMALP00000022499.1"/>
    <property type="gene ID" value="ENSMALG00000015708.1"/>
</dbReference>
<keyword evidence="5" id="KW-0808">Transferase</keyword>